<reference evidence="1 2" key="1">
    <citation type="submission" date="2016-09" db="EMBL/GenBank/DDBJ databases">
        <title>Rhizobium sp. nov., a novel species isolated from the rice rhizosphere.</title>
        <authorList>
            <person name="Zhao J."/>
            <person name="Zhang X."/>
        </authorList>
    </citation>
    <scope>NUCLEOTIDE SEQUENCE [LARGE SCALE GENOMIC DNA]</scope>
    <source>
        <strain evidence="1 2">MH17</strain>
    </source>
</reference>
<accession>A0A1Q9AGI0</accession>
<organism evidence="1 2">
    <name type="scientific">Xaviernesmea rhizosphaerae</name>
    <dbReference type="NCBI Taxonomy" id="1672749"/>
    <lineage>
        <taxon>Bacteria</taxon>
        <taxon>Pseudomonadati</taxon>
        <taxon>Pseudomonadota</taxon>
        <taxon>Alphaproteobacteria</taxon>
        <taxon>Hyphomicrobiales</taxon>
        <taxon>Rhizobiaceae</taxon>
        <taxon>Rhizobium/Agrobacterium group</taxon>
        <taxon>Xaviernesmea</taxon>
    </lineage>
</organism>
<dbReference type="OrthoDB" id="7285394at2"/>
<dbReference type="EMBL" id="MKIO01000037">
    <property type="protein sequence ID" value="OLP54057.1"/>
    <property type="molecule type" value="Genomic_DNA"/>
</dbReference>
<name>A0A1Q9AGI0_9HYPH</name>
<dbReference type="InterPro" id="IPR024399">
    <property type="entry name" value="DUF2628"/>
</dbReference>
<dbReference type="InterPro" id="IPR006311">
    <property type="entry name" value="TAT_signal"/>
</dbReference>
<dbReference type="Pfam" id="PF10947">
    <property type="entry name" value="DUF2628"/>
    <property type="match status" value="1"/>
</dbReference>
<sequence length="154" mass="16646">MVSYLVLIPPGRPASDPGVRFIADRFHRLAFLFPGLWLLARRQWLAGLAILALDLALSAAMALPQAALAALVAELALRLIVALEGGAFVARQLERQGYRLAAMIDAPDLDTAEEIFFAGVEPPRDLPLQRLSAAFAARLPKAAGMTLFDHYGGR</sequence>
<evidence type="ECO:0000313" key="1">
    <source>
        <dbReference type="EMBL" id="OLP54057.1"/>
    </source>
</evidence>
<gene>
    <name evidence="1" type="ORF">BJF92_09985</name>
</gene>
<dbReference type="STRING" id="1672749.BJF92_09985"/>
<evidence type="ECO:0008006" key="3">
    <source>
        <dbReference type="Google" id="ProtNLM"/>
    </source>
</evidence>
<comment type="caution">
    <text evidence="1">The sequence shown here is derived from an EMBL/GenBank/DDBJ whole genome shotgun (WGS) entry which is preliminary data.</text>
</comment>
<proteinExistence type="predicted"/>
<dbReference type="AlphaFoldDB" id="A0A1Q9AGI0"/>
<protein>
    <recommendedName>
        <fullName evidence="3">DUF2628 domain-containing protein</fullName>
    </recommendedName>
</protein>
<dbReference type="RefSeq" id="WP_075636000.1">
    <property type="nucleotide sequence ID" value="NZ_MKIO01000037.1"/>
</dbReference>
<evidence type="ECO:0000313" key="2">
    <source>
        <dbReference type="Proteomes" id="UP000186143"/>
    </source>
</evidence>
<dbReference type="Proteomes" id="UP000186143">
    <property type="component" value="Unassembled WGS sequence"/>
</dbReference>
<dbReference type="PROSITE" id="PS51318">
    <property type="entry name" value="TAT"/>
    <property type="match status" value="1"/>
</dbReference>